<dbReference type="STRING" id="981384.GCA_000192475_02578"/>
<dbReference type="PANTHER" id="PTHR43798:SF33">
    <property type="entry name" value="HYDROLASE, PUTATIVE (AFU_ORTHOLOGUE AFUA_2G14860)-RELATED"/>
    <property type="match status" value="1"/>
</dbReference>
<sequence>MNTTGRAMAIAVLAASVGTAHGETAEINGSDMYYETVGDGPPILMMHGGLGLSHDYLRPYFDTLSDTHTVIYYDHFGNGRSGRPDEYSEMTFDRLVSDAAGLMDHLGHEKFTLIGHSYGGFIAQDFATQNADRLEGLVLIDTVPAFDYAPTISGPDEQMAAFGKLFSQPMADNDDWRSTWGEVVKLYFKQYPEDTGADLDDRTVYEYQAWNAAGPLLGTFNMLDKLPDVTVPTLAMAGQHDGITPPGPGAEKIGALMPNATVVVFEKSAHYPFIEEQDAFFASLNEWLNR</sequence>
<dbReference type="PRINTS" id="PR00111">
    <property type="entry name" value="ABHYDROLASE"/>
</dbReference>
<feature type="domain" description="AB hydrolase-1" evidence="3">
    <location>
        <begin position="41"/>
        <end position="276"/>
    </location>
</feature>
<evidence type="ECO:0000256" key="2">
    <source>
        <dbReference type="ARBA" id="ARBA00022801"/>
    </source>
</evidence>
<evidence type="ECO:0000259" key="3">
    <source>
        <dbReference type="Pfam" id="PF00561"/>
    </source>
</evidence>
<comment type="similarity">
    <text evidence="1">Belongs to the peptidase S33 family.</text>
</comment>
<evidence type="ECO:0000313" key="5">
    <source>
        <dbReference type="Proteomes" id="UP000271700"/>
    </source>
</evidence>
<dbReference type="InterPro" id="IPR002410">
    <property type="entry name" value="Peptidase_S33"/>
</dbReference>
<dbReference type="RefSeq" id="WP_238528782.1">
    <property type="nucleotide sequence ID" value="NZ_AEYW01000007.1"/>
</dbReference>
<dbReference type="GO" id="GO:0016020">
    <property type="term" value="C:membrane"/>
    <property type="evidence" value="ECO:0007669"/>
    <property type="project" value="TreeGrafter"/>
</dbReference>
<dbReference type="SUPFAM" id="SSF53474">
    <property type="entry name" value="alpha/beta-Hydrolases"/>
    <property type="match status" value="1"/>
</dbReference>
<dbReference type="GO" id="GO:0008233">
    <property type="term" value="F:peptidase activity"/>
    <property type="evidence" value="ECO:0007669"/>
    <property type="project" value="InterPro"/>
</dbReference>
<dbReference type="GO" id="GO:0006508">
    <property type="term" value="P:proteolysis"/>
    <property type="evidence" value="ECO:0007669"/>
    <property type="project" value="InterPro"/>
</dbReference>
<accession>A0A497Z328</accession>
<comment type="caution">
    <text evidence="4">The sequence shown here is derived from an EMBL/GenBank/DDBJ whole genome shotgun (WGS) entry which is preliminary data.</text>
</comment>
<proteinExistence type="inferred from homology"/>
<dbReference type="Pfam" id="PF00561">
    <property type="entry name" value="Abhydrolase_1"/>
    <property type="match status" value="1"/>
</dbReference>
<evidence type="ECO:0000313" key="4">
    <source>
        <dbReference type="EMBL" id="RLK00634.1"/>
    </source>
</evidence>
<dbReference type="Proteomes" id="UP000271700">
    <property type="component" value="Unassembled WGS sequence"/>
</dbReference>
<dbReference type="PANTHER" id="PTHR43798">
    <property type="entry name" value="MONOACYLGLYCEROL LIPASE"/>
    <property type="match status" value="1"/>
</dbReference>
<keyword evidence="5" id="KW-1185">Reference proteome</keyword>
<organism evidence="4 5">
    <name type="scientific">Ruegeria conchae</name>
    <dbReference type="NCBI Taxonomy" id="981384"/>
    <lineage>
        <taxon>Bacteria</taxon>
        <taxon>Pseudomonadati</taxon>
        <taxon>Pseudomonadota</taxon>
        <taxon>Alphaproteobacteria</taxon>
        <taxon>Rhodobacterales</taxon>
        <taxon>Roseobacteraceae</taxon>
        <taxon>Ruegeria</taxon>
    </lineage>
</organism>
<evidence type="ECO:0000256" key="1">
    <source>
        <dbReference type="ARBA" id="ARBA00010088"/>
    </source>
</evidence>
<dbReference type="EMBL" id="RCCT01000006">
    <property type="protein sequence ID" value="RLK00634.1"/>
    <property type="molecule type" value="Genomic_DNA"/>
</dbReference>
<reference evidence="4 5" key="1">
    <citation type="submission" date="2018-10" db="EMBL/GenBank/DDBJ databases">
        <title>Genomic Encyclopedia of Archaeal and Bacterial Type Strains, Phase II (KMG-II): from individual species to whole genera.</title>
        <authorList>
            <person name="Goeker M."/>
        </authorList>
    </citation>
    <scope>NUCLEOTIDE SEQUENCE [LARGE SCALE GENOMIC DNA]</scope>
    <source>
        <strain evidence="4 5">DSM 29317</strain>
    </source>
</reference>
<protein>
    <submittedName>
        <fullName evidence="4">Proline iminopeptidase</fullName>
    </submittedName>
</protein>
<dbReference type="Gene3D" id="3.40.50.1820">
    <property type="entry name" value="alpha/beta hydrolase"/>
    <property type="match status" value="1"/>
</dbReference>
<dbReference type="InterPro" id="IPR029058">
    <property type="entry name" value="AB_hydrolase_fold"/>
</dbReference>
<dbReference type="InterPro" id="IPR000073">
    <property type="entry name" value="AB_hydrolase_1"/>
</dbReference>
<dbReference type="PRINTS" id="PR00793">
    <property type="entry name" value="PROAMNOPTASE"/>
</dbReference>
<name>A0A497Z328_9RHOB</name>
<dbReference type="InterPro" id="IPR050266">
    <property type="entry name" value="AB_hydrolase_sf"/>
</dbReference>
<gene>
    <name evidence="4" type="ORF">CLV75_3626</name>
</gene>
<keyword evidence="2" id="KW-0378">Hydrolase</keyword>
<dbReference type="AlphaFoldDB" id="A0A497Z328"/>